<proteinExistence type="predicted"/>
<feature type="repeat" description="ANK" evidence="1">
    <location>
        <begin position="178"/>
        <end position="210"/>
    </location>
</feature>
<protein>
    <recommendedName>
        <fullName evidence="4">Ankyrin repeat domain-containing protein</fullName>
    </recommendedName>
</protein>
<feature type="repeat" description="ANK" evidence="1">
    <location>
        <begin position="140"/>
        <end position="172"/>
    </location>
</feature>
<dbReference type="SMART" id="SM00248">
    <property type="entry name" value="ANK"/>
    <property type="match status" value="4"/>
</dbReference>
<dbReference type="InterPro" id="IPR036770">
    <property type="entry name" value="Ankyrin_rpt-contain_sf"/>
</dbReference>
<dbReference type="PANTHER" id="PTHR44207:SF2">
    <property type="entry name" value="REPEAT PROTEIN, PUTATIVE-RELATED"/>
    <property type="match status" value="1"/>
</dbReference>
<dbReference type="Gene3D" id="1.25.40.20">
    <property type="entry name" value="Ankyrin repeat-containing domain"/>
    <property type="match status" value="1"/>
</dbReference>
<evidence type="ECO:0000313" key="2">
    <source>
        <dbReference type="EMBL" id="MWV42142.1"/>
    </source>
</evidence>
<sequence length="358" mass="40414">MVKLKGIGHFEVLPEMAQHIVDGNSEAVQAAIAGGWKIRQPIKLSQYTELTPLHMALVTGQLEIVKLLVEHGVPLNDQGCQAFLVAVRYCDEATVRYLVEKGAKLDGLNRVKSSAYDEAYYGNKQNIALVHELGLDIRKYGGKTLRRAVSDRDLKTVEYLLKHGVDINYNEPDMVYPYRATPLTVAARNNDFSMVKYLVEHGADVTIAEKDGERAYSIAAINRNEAMTAYLKALEPPEFHNLSNKMLALKSYKLPPDLITFLSGDHRRVEIPENEYEMRYVDFLGLVDTIEMKVGRQKLLRLSAEVDQYSELYIVWSPSKKSIGCYDGEHLEYTNLGKFADFLADPKRFVGVMFGEAE</sequence>
<evidence type="ECO:0000313" key="3">
    <source>
        <dbReference type="Proteomes" id="UP000460318"/>
    </source>
</evidence>
<name>A0A7X3LEM4_9BACL</name>
<dbReference type="Pfam" id="PF12796">
    <property type="entry name" value="Ank_2"/>
    <property type="match status" value="2"/>
</dbReference>
<keyword evidence="1" id="KW-0040">ANK repeat</keyword>
<dbReference type="PROSITE" id="PS50297">
    <property type="entry name" value="ANK_REP_REGION"/>
    <property type="match status" value="2"/>
</dbReference>
<keyword evidence="3" id="KW-1185">Reference proteome</keyword>
<dbReference type="AlphaFoldDB" id="A0A7X3LEM4"/>
<dbReference type="SUPFAM" id="SSF48403">
    <property type="entry name" value="Ankyrin repeat"/>
    <property type="match status" value="1"/>
</dbReference>
<dbReference type="PRINTS" id="PR01415">
    <property type="entry name" value="ANKYRIN"/>
</dbReference>
<organism evidence="2 3">
    <name type="scientific">Paenibacillus dendrobii</name>
    <dbReference type="NCBI Taxonomy" id="2691084"/>
    <lineage>
        <taxon>Bacteria</taxon>
        <taxon>Bacillati</taxon>
        <taxon>Bacillota</taxon>
        <taxon>Bacilli</taxon>
        <taxon>Bacillales</taxon>
        <taxon>Paenibacillaceae</taxon>
        <taxon>Paenibacillus</taxon>
    </lineage>
</organism>
<dbReference type="RefSeq" id="WP_160495770.1">
    <property type="nucleotide sequence ID" value="NZ_WUBI01000001.1"/>
</dbReference>
<comment type="caution">
    <text evidence="2">The sequence shown here is derived from an EMBL/GenBank/DDBJ whole genome shotgun (WGS) entry which is preliminary data.</text>
</comment>
<evidence type="ECO:0000256" key="1">
    <source>
        <dbReference type="PROSITE-ProRule" id="PRU00023"/>
    </source>
</evidence>
<dbReference type="PANTHER" id="PTHR44207">
    <property type="entry name" value="SURFACE ANTIGEN BSPA-LIKE-RELATED"/>
    <property type="match status" value="1"/>
</dbReference>
<dbReference type="EMBL" id="WUBI01000001">
    <property type="protein sequence ID" value="MWV42142.1"/>
    <property type="molecule type" value="Genomic_DNA"/>
</dbReference>
<evidence type="ECO:0008006" key="4">
    <source>
        <dbReference type="Google" id="ProtNLM"/>
    </source>
</evidence>
<gene>
    <name evidence="2" type="ORF">GRF59_00730</name>
</gene>
<dbReference type="InterPro" id="IPR002110">
    <property type="entry name" value="Ankyrin_rpt"/>
</dbReference>
<accession>A0A7X3LEM4</accession>
<feature type="repeat" description="ANK" evidence="1">
    <location>
        <begin position="48"/>
        <end position="80"/>
    </location>
</feature>
<dbReference type="Proteomes" id="UP000460318">
    <property type="component" value="Unassembled WGS sequence"/>
</dbReference>
<dbReference type="PROSITE" id="PS50088">
    <property type="entry name" value="ANK_REPEAT"/>
    <property type="match status" value="3"/>
</dbReference>
<reference evidence="2 3" key="1">
    <citation type="submission" date="2019-12" db="EMBL/GenBank/DDBJ databases">
        <title>Paenibacillus sp. nov., an endophytic bacterium isolated from the stem of Dendrobium.</title>
        <authorList>
            <person name="Zhao R."/>
        </authorList>
    </citation>
    <scope>NUCLEOTIDE SEQUENCE [LARGE SCALE GENOMIC DNA]</scope>
    <source>
        <strain evidence="2 3">HJL G12</strain>
    </source>
</reference>